<name>A0A381FN72_9FLAO</name>
<keyword evidence="1" id="KW-1133">Transmembrane helix</keyword>
<proteinExistence type="predicted"/>
<protein>
    <submittedName>
        <fullName evidence="2">Uncharacterized protein</fullName>
    </submittedName>
</protein>
<reference evidence="2 3" key="1">
    <citation type="submission" date="2018-06" db="EMBL/GenBank/DDBJ databases">
        <authorList>
            <consortium name="Pathogen Informatics"/>
            <person name="Doyle S."/>
        </authorList>
    </citation>
    <scope>NUCLEOTIDE SEQUENCE [LARGE SCALE GENOMIC DNA]</scope>
    <source>
        <strain evidence="2 3">NCTC13532</strain>
    </source>
</reference>
<keyword evidence="1" id="KW-0812">Transmembrane</keyword>
<accession>A0A381FN72</accession>
<organism evidence="2 3">
    <name type="scientific">Chryseobacterium indoltheticum</name>
    <dbReference type="NCBI Taxonomy" id="254"/>
    <lineage>
        <taxon>Bacteria</taxon>
        <taxon>Pseudomonadati</taxon>
        <taxon>Bacteroidota</taxon>
        <taxon>Flavobacteriia</taxon>
        <taxon>Flavobacteriales</taxon>
        <taxon>Weeksellaceae</taxon>
        <taxon>Chryseobacterium group</taxon>
        <taxon>Chryseobacterium</taxon>
    </lineage>
</organism>
<feature type="transmembrane region" description="Helical" evidence="1">
    <location>
        <begin position="49"/>
        <end position="76"/>
    </location>
</feature>
<dbReference type="AlphaFoldDB" id="A0A381FN72"/>
<keyword evidence="1" id="KW-0472">Membrane</keyword>
<gene>
    <name evidence="2" type="ORF">NCTC13532_03587</name>
</gene>
<dbReference type="EMBL" id="UFVR01000004">
    <property type="protein sequence ID" value="SUX47985.1"/>
    <property type="molecule type" value="Genomic_DNA"/>
</dbReference>
<dbReference type="Proteomes" id="UP000254282">
    <property type="component" value="Unassembled WGS sequence"/>
</dbReference>
<evidence type="ECO:0000313" key="3">
    <source>
        <dbReference type="Proteomes" id="UP000254282"/>
    </source>
</evidence>
<evidence type="ECO:0000256" key="1">
    <source>
        <dbReference type="SAM" id="Phobius"/>
    </source>
</evidence>
<evidence type="ECO:0000313" key="2">
    <source>
        <dbReference type="EMBL" id="SUX47985.1"/>
    </source>
</evidence>
<sequence length="81" mass="9609">MGSAFRKAFKIYKYLISISILGFLIYFLIDDFSLIKNSPDPVSSFFYSMIWVLIYAFEVSFWFWLVASITITIDFYTKETK</sequence>
<feature type="transmembrane region" description="Helical" evidence="1">
    <location>
        <begin position="12"/>
        <end position="29"/>
    </location>
</feature>